<keyword evidence="2" id="KW-0812">Transmembrane</keyword>
<keyword evidence="2" id="KW-0472">Membrane</keyword>
<proteinExistence type="predicted"/>
<feature type="transmembrane region" description="Helical" evidence="2">
    <location>
        <begin position="17"/>
        <end position="38"/>
    </location>
</feature>
<dbReference type="PANTHER" id="PTHR37451:SF3">
    <property type="entry name" value="MARVEL DOMAIN-CONTAINING PROTEIN"/>
    <property type="match status" value="1"/>
</dbReference>
<feature type="region of interest" description="Disordered" evidence="1">
    <location>
        <begin position="212"/>
        <end position="270"/>
    </location>
</feature>
<evidence type="ECO:0000256" key="2">
    <source>
        <dbReference type="SAM" id="Phobius"/>
    </source>
</evidence>
<protein>
    <recommendedName>
        <fullName evidence="5">Chaperone-binding protein</fullName>
    </recommendedName>
</protein>
<dbReference type="Proteomes" id="UP001197093">
    <property type="component" value="Unassembled WGS sequence"/>
</dbReference>
<sequence>MWEDLELDPERIPTFKLVFHSLQIVLAFVVWCLEIAVFRADKAKITGNNGWTFAVFFLTIPAWIYLMMSPRFPRTRKLADPRAMLTVDAVFTIIWLSAFATQAAYNSADLCGTACGISKAIVALGVFVFLFFCVTTFFSIWTLKYYQWNNRLPGYDRAQIGSQNIDPDKAAFSMAPHDEEAYAPVNMADHDHDDHLGGAHYGSGGISGGRSDYSDPYGPAAGSQLGGGSTVSSYHDNPFRQQDANPFDNDTEYHSGRVSAAGGRASAAGHRYAAPTATDAYEDASFPHANYDRIER</sequence>
<keyword evidence="4" id="KW-1185">Reference proteome</keyword>
<feature type="compositionally biased region" description="Low complexity" evidence="1">
    <location>
        <begin position="256"/>
        <end position="270"/>
    </location>
</feature>
<feature type="transmembrane region" description="Helical" evidence="2">
    <location>
        <begin position="50"/>
        <end position="68"/>
    </location>
</feature>
<dbReference type="AlphaFoldDB" id="A0AAD4EWR1"/>
<name>A0AAD4EWR1_9PEZI</name>
<accession>A0AAD4EWR1</accession>
<reference evidence="3" key="1">
    <citation type="submission" date="2023-02" db="EMBL/GenBank/DDBJ databases">
        <authorList>
            <person name="Palmer J.M."/>
        </authorList>
    </citation>
    <scope>NUCLEOTIDE SEQUENCE</scope>
    <source>
        <strain evidence="3">FW57</strain>
    </source>
</reference>
<dbReference type="EMBL" id="JAHCVI010000002">
    <property type="protein sequence ID" value="KAG7288959.1"/>
    <property type="molecule type" value="Genomic_DNA"/>
</dbReference>
<evidence type="ECO:0000313" key="4">
    <source>
        <dbReference type="Proteomes" id="UP001197093"/>
    </source>
</evidence>
<feature type="transmembrane region" description="Helical" evidence="2">
    <location>
        <begin position="120"/>
        <end position="143"/>
    </location>
</feature>
<organism evidence="3 4">
    <name type="scientific">Staphylotrichum longicolle</name>
    <dbReference type="NCBI Taxonomy" id="669026"/>
    <lineage>
        <taxon>Eukaryota</taxon>
        <taxon>Fungi</taxon>
        <taxon>Dikarya</taxon>
        <taxon>Ascomycota</taxon>
        <taxon>Pezizomycotina</taxon>
        <taxon>Sordariomycetes</taxon>
        <taxon>Sordariomycetidae</taxon>
        <taxon>Sordariales</taxon>
        <taxon>Chaetomiaceae</taxon>
        <taxon>Staphylotrichum</taxon>
    </lineage>
</organism>
<gene>
    <name evidence="3" type="ORF">NEMBOFW57_005319</name>
</gene>
<dbReference type="GO" id="GO:0016020">
    <property type="term" value="C:membrane"/>
    <property type="evidence" value="ECO:0007669"/>
    <property type="project" value="UniProtKB-SubCell"/>
</dbReference>
<comment type="caution">
    <text evidence="3">The sequence shown here is derived from an EMBL/GenBank/DDBJ whole genome shotgun (WGS) entry which is preliminary data.</text>
</comment>
<feature type="compositionally biased region" description="Polar residues" evidence="1">
    <location>
        <begin position="230"/>
        <end position="244"/>
    </location>
</feature>
<evidence type="ECO:0000256" key="1">
    <source>
        <dbReference type="SAM" id="MobiDB-lite"/>
    </source>
</evidence>
<evidence type="ECO:0008006" key="5">
    <source>
        <dbReference type="Google" id="ProtNLM"/>
    </source>
</evidence>
<evidence type="ECO:0000313" key="3">
    <source>
        <dbReference type="EMBL" id="KAG7288959.1"/>
    </source>
</evidence>
<dbReference type="PANTHER" id="PTHR37451">
    <property type="entry name" value="MARVEL DOMAIN"/>
    <property type="match status" value="1"/>
</dbReference>
<keyword evidence="2" id="KW-1133">Transmembrane helix</keyword>